<evidence type="ECO:0000259" key="3">
    <source>
        <dbReference type="PROSITE" id="PS50853"/>
    </source>
</evidence>
<comment type="caution">
    <text evidence="4">The sequence shown here is derived from an EMBL/GenBank/DDBJ whole genome shotgun (WGS) entry which is preliminary data.</text>
</comment>
<feature type="non-terminal residue" evidence="4">
    <location>
        <position position="319"/>
    </location>
</feature>
<dbReference type="PROSITE" id="PS50853">
    <property type="entry name" value="FN3"/>
    <property type="match status" value="1"/>
</dbReference>
<dbReference type="InterPro" id="IPR050991">
    <property type="entry name" value="ECM_Regulatory_Proteins"/>
</dbReference>
<feature type="region of interest" description="Disordered" evidence="2">
    <location>
        <begin position="1"/>
        <end position="30"/>
    </location>
</feature>
<proteinExistence type="predicted"/>
<dbReference type="InParanoid" id="A0A1V9X5G7"/>
<reference evidence="4 5" key="1">
    <citation type="journal article" date="2017" name="Gigascience">
        <title>Draft genome of the honey bee ectoparasitic mite, Tropilaelaps mercedesae, is shaped by the parasitic life history.</title>
        <authorList>
            <person name="Dong X."/>
            <person name="Armstrong S.D."/>
            <person name="Xia D."/>
            <person name="Makepeace B.L."/>
            <person name="Darby A.C."/>
            <person name="Kadowaki T."/>
        </authorList>
    </citation>
    <scope>NUCLEOTIDE SEQUENCE [LARGE SCALE GENOMIC DNA]</scope>
    <source>
        <strain evidence="4">Wuxi-XJTLU</strain>
    </source>
</reference>
<dbReference type="OrthoDB" id="10051103at2759"/>
<dbReference type="Gene3D" id="2.60.40.10">
    <property type="entry name" value="Immunoglobulins"/>
    <property type="match status" value="1"/>
</dbReference>
<keyword evidence="5" id="KW-1185">Reference proteome</keyword>
<dbReference type="InterPro" id="IPR013783">
    <property type="entry name" value="Ig-like_fold"/>
</dbReference>
<dbReference type="InterPro" id="IPR036116">
    <property type="entry name" value="FN3_sf"/>
</dbReference>
<name>A0A1V9X5G7_9ACAR</name>
<dbReference type="Proteomes" id="UP000192247">
    <property type="component" value="Unassembled WGS sequence"/>
</dbReference>
<feature type="non-terminal residue" evidence="4">
    <location>
        <position position="1"/>
    </location>
</feature>
<accession>A0A1V9X5G7</accession>
<feature type="domain" description="Fibronectin type-III" evidence="3">
    <location>
        <begin position="228"/>
        <end position="319"/>
    </location>
</feature>
<gene>
    <name evidence="4" type="ORF">BIW11_12645</name>
</gene>
<protein>
    <submittedName>
        <fullName evidence="4">Tyrosine-protein phosphatase 10D-like</fullName>
    </submittedName>
</protein>
<dbReference type="SUPFAM" id="SSF49265">
    <property type="entry name" value="Fibronectin type III"/>
    <property type="match status" value="1"/>
</dbReference>
<keyword evidence="1" id="KW-0677">Repeat</keyword>
<dbReference type="Pfam" id="PF00041">
    <property type="entry name" value="fn3"/>
    <property type="match status" value="1"/>
</dbReference>
<dbReference type="CDD" id="cd00063">
    <property type="entry name" value="FN3"/>
    <property type="match status" value="1"/>
</dbReference>
<evidence type="ECO:0000256" key="1">
    <source>
        <dbReference type="ARBA" id="ARBA00022737"/>
    </source>
</evidence>
<evidence type="ECO:0000313" key="4">
    <source>
        <dbReference type="EMBL" id="OQR68840.1"/>
    </source>
</evidence>
<sequence length="319" mass="34850">TIAPECTTDEGGLRTQHLPAAPPDGAPSVVGGAKPPEQMTVVRDLTPGCTYEAQLYTVFKDKESSQFLSFNFTTTRSEKKRLPGSGLCAQIGFGHREIRSSYSNSRICLAVTGSRSFAGAAWTLQAMPGLGGAKGKGCLRNVTSSSGSRKEFRSIGRDEGWFFRIMGSASTSRLLLCPPRPLQTPHVARVWLEPQVLGASITSPYVVLLVVYIDIWLNRVELFPGPNAPGRFIVWFRNETTLLVLWQPPYPSGVFDKYKVSIYPADSPQSVLFVEKDNDPPGPAQAAFYGLVPGRAYNISVQTVSRDVVSQPTDAQYRT</sequence>
<organism evidence="4 5">
    <name type="scientific">Tropilaelaps mercedesae</name>
    <dbReference type="NCBI Taxonomy" id="418985"/>
    <lineage>
        <taxon>Eukaryota</taxon>
        <taxon>Metazoa</taxon>
        <taxon>Ecdysozoa</taxon>
        <taxon>Arthropoda</taxon>
        <taxon>Chelicerata</taxon>
        <taxon>Arachnida</taxon>
        <taxon>Acari</taxon>
        <taxon>Parasitiformes</taxon>
        <taxon>Mesostigmata</taxon>
        <taxon>Gamasina</taxon>
        <taxon>Dermanyssoidea</taxon>
        <taxon>Laelapidae</taxon>
        <taxon>Tropilaelaps</taxon>
    </lineage>
</organism>
<evidence type="ECO:0000313" key="5">
    <source>
        <dbReference type="Proteomes" id="UP000192247"/>
    </source>
</evidence>
<dbReference type="STRING" id="418985.A0A1V9X5G7"/>
<dbReference type="AlphaFoldDB" id="A0A1V9X5G7"/>
<dbReference type="PANTHER" id="PTHR46708">
    <property type="entry name" value="TENASCIN"/>
    <property type="match status" value="1"/>
</dbReference>
<dbReference type="PANTHER" id="PTHR46708:SF2">
    <property type="entry name" value="FIBRONECTIN TYPE-III DOMAIN-CONTAINING PROTEIN"/>
    <property type="match status" value="1"/>
</dbReference>
<dbReference type="SMART" id="SM00060">
    <property type="entry name" value="FN3"/>
    <property type="match status" value="1"/>
</dbReference>
<dbReference type="InterPro" id="IPR003961">
    <property type="entry name" value="FN3_dom"/>
</dbReference>
<dbReference type="EMBL" id="MNPL01023240">
    <property type="protein sequence ID" value="OQR68840.1"/>
    <property type="molecule type" value="Genomic_DNA"/>
</dbReference>
<evidence type="ECO:0000256" key="2">
    <source>
        <dbReference type="SAM" id="MobiDB-lite"/>
    </source>
</evidence>